<reference evidence="1 2" key="1">
    <citation type="journal article" date="2022" name="Hortic Res">
        <title>A haplotype resolved chromosomal level avocado genome allows analysis of novel avocado genes.</title>
        <authorList>
            <person name="Nath O."/>
            <person name="Fletcher S.J."/>
            <person name="Hayward A."/>
            <person name="Shaw L.M."/>
            <person name="Masouleh A.K."/>
            <person name="Furtado A."/>
            <person name="Henry R.J."/>
            <person name="Mitter N."/>
        </authorList>
    </citation>
    <scope>NUCLEOTIDE SEQUENCE [LARGE SCALE GENOMIC DNA]</scope>
    <source>
        <strain evidence="2">cv. Hass</strain>
    </source>
</reference>
<sequence>MVESSNRHEGRPGLVWQTTNLDSDSHFYKSTNSRHLNQVSNPTSSLTLKTLGPLFSLFPPHFQFQGIADFTRSLQKKTSSIDPSVRLELLL</sequence>
<dbReference type="EMBL" id="CM056810">
    <property type="protein sequence ID" value="KAJ8643595.1"/>
    <property type="molecule type" value="Genomic_DNA"/>
</dbReference>
<evidence type="ECO:0000313" key="2">
    <source>
        <dbReference type="Proteomes" id="UP001234297"/>
    </source>
</evidence>
<evidence type="ECO:0000313" key="1">
    <source>
        <dbReference type="EMBL" id="KAJ8643595.1"/>
    </source>
</evidence>
<dbReference type="Proteomes" id="UP001234297">
    <property type="component" value="Chromosome 2"/>
</dbReference>
<name>A0ACC2MDR2_PERAE</name>
<organism evidence="1 2">
    <name type="scientific">Persea americana</name>
    <name type="common">Avocado</name>
    <dbReference type="NCBI Taxonomy" id="3435"/>
    <lineage>
        <taxon>Eukaryota</taxon>
        <taxon>Viridiplantae</taxon>
        <taxon>Streptophyta</taxon>
        <taxon>Embryophyta</taxon>
        <taxon>Tracheophyta</taxon>
        <taxon>Spermatophyta</taxon>
        <taxon>Magnoliopsida</taxon>
        <taxon>Magnoliidae</taxon>
        <taxon>Laurales</taxon>
        <taxon>Lauraceae</taxon>
        <taxon>Persea</taxon>
    </lineage>
</organism>
<accession>A0ACC2MDR2</accession>
<keyword evidence="2" id="KW-1185">Reference proteome</keyword>
<proteinExistence type="predicted"/>
<gene>
    <name evidence="1" type="ORF">MRB53_005343</name>
</gene>
<protein>
    <submittedName>
        <fullName evidence="1">Uncharacterized protein</fullName>
    </submittedName>
</protein>
<comment type="caution">
    <text evidence="1">The sequence shown here is derived from an EMBL/GenBank/DDBJ whole genome shotgun (WGS) entry which is preliminary data.</text>
</comment>